<evidence type="ECO:0000256" key="1">
    <source>
        <dbReference type="ARBA" id="ARBA00004239"/>
    </source>
</evidence>
<keyword evidence="9" id="KW-1185">Reference proteome</keyword>
<dbReference type="PROSITE" id="PS50240">
    <property type="entry name" value="TRYPSIN_DOM"/>
    <property type="match status" value="1"/>
</dbReference>
<dbReference type="InterPro" id="IPR001254">
    <property type="entry name" value="Trypsin_dom"/>
</dbReference>
<dbReference type="AlphaFoldDB" id="A0AAN7VAS8"/>
<dbReference type="Proteomes" id="UP001329430">
    <property type="component" value="Chromosome 8"/>
</dbReference>
<sequence>MWHGQNDVAVLKIAPPIEFSDKIRRVLVEDVDVQVSEEVTLSGWGTVDRSGVVPNNLQHIKLELLDVEYCNDQHELAVTNSQVCTSTSLGKGACKGDSGGPLVKVYSSNVIKQIGIVSFSRNCAAGYPDVYAKVGSYISWIKEKCNNCI</sequence>
<proteinExistence type="inferred from homology"/>
<evidence type="ECO:0000313" key="8">
    <source>
        <dbReference type="EMBL" id="KAK5640424.1"/>
    </source>
</evidence>
<dbReference type="Gene3D" id="2.40.10.10">
    <property type="entry name" value="Trypsin-like serine proteases"/>
    <property type="match status" value="1"/>
</dbReference>
<dbReference type="GO" id="GO:0006508">
    <property type="term" value="P:proteolysis"/>
    <property type="evidence" value="ECO:0007669"/>
    <property type="project" value="UniProtKB-KW"/>
</dbReference>
<dbReference type="FunFam" id="2.40.10.10:FF:000036">
    <property type="entry name" value="Trypsin beta"/>
    <property type="match status" value="1"/>
</dbReference>
<dbReference type="PRINTS" id="PR00722">
    <property type="entry name" value="CHYMOTRYPSIN"/>
</dbReference>
<dbReference type="CDD" id="cd00190">
    <property type="entry name" value="Tryp_SPc"/>
    <property type="match status" value="1"/>
</dbReference>
<evidence type="ECO:0000313" key="9">
    <source>
        <dbReference type="Proteomes" id="UP001329430"/>
    </source>
</evidence>
<name>A0AAN7VAS8_9COLE</name>
<dbReference type="InterPro" id="IPR009003">
    <property type="entry name" value="Peptidase_S1_PA"/>
</dbReference>
<dbReference type="InterPro" id="IPR051487">
    <property type="entry name" value="Ser/Thr_Proteases_Immune/Dev"/>
</dbReference>
<keyword evidence="5" id="KW-1015">Disulfide bond</keyword>
<dbReference type="GO" id="GO:0005576">
    <property type="term" value="C:extracellular region"/>
    <property type="evidence" value="ECO:0007669"/>
    <property type="project" value="UniProtKB-SubCell"/>
</dbReference>
<dbReference type="EMBL" id="JAVRBK010000008">
    <property type="protein sequence ID" value="KAK5640424.1"/>
    <property type="molecule type" value="Genomic_DNA"/>
</dbReference>
<keyword evidence="4" id="KW-0720">Serine protease</keyword>
<protein>
    <recommendedName>
        <fullName evidence="7">Peptidase S1 domain-containing protein</fullName>
    </recommendedName>
</protein>
<comment type="subcellular location">
    <subcellularLocation>
        <location evidence="1">Secreted</location>
        <location evidence="1">Extracellular space</location>
    </subcellularLocation>
</comment>
<dbReference type="InterPro" id="IPR033116">
    <property type="entry name" value="TRYPSIN_SER"/>
</dbReference>
<dbReference type="SMART" id="SM00020">
    <property type="entry name" value="Tryp_SPc"/>
    <property type="match status" value="1"/>
</dbReference>
<keyword evidence="2" id="KW-0645">Protease</keyword>
<evidence type="ECO:0000256" key="6">
    <source>
        <dbReference type="ARBA" id="ARBA00024195"/>
    </source>
</evidence>
<accession>A0AAN7VAS8</accession>
<keyword evidence="3" id="KW-0378">Hydrolase</keyword>
<dbReference type="GO" id="GO:0004252">
    <property type="term" value="F:serine-type endopeptidase activity"/>
    <property type="evidence" value="ECO:0007669"/>
    <property type="project" value="InterPro"/>
</dbReference>
<evidence type="ECO:0000256" key="2">
    <source>
        <dbReference type="ARBA" id="ARBA00022670"/>
    </source>
</evidence>
<comment type="caution">
    <text evidence="8">The sequence shown here is derived from an EMBL/GenBank/DDBJ whole genome shotgun (WGS) entry which is preliminary data.</text>
</comment>
<organism evidence="8 9">
    <name type="scientific">Pyrocoelia pectoralis</name>
    <dbReference type="NCBI Taxonomy" id="417401"/>
    <lineage>
        <taxon>Eukaryota</taxon>
        <taxon>Metazoa</taxon>
        <taxon>Ecdysozoa</taxon>
        <taxon>Arthropoda</taxon>
        <taxon>Hexapoda</taxon>
        <taxon>Insecta</taxon>
        <taxon>Pterygota</taxon>
        <taxon>Neoptera</taxon>
        <taxon>Endopterygota</taxon>
        <taxon>Coleoptera</taxon>
        <taxon>Polyphaga</taxon>
        <taxon>Elateriformia</taxon>
        <taxon>Elateroidea</taxon>
        <taxon>Lampyridae</taxon>
        <taxon>Lampyrinae</taxon>
        <taxon>Pyrocoelia</taxon>
    </lineage>
</organism>
<dbReference type="SUPFAM" id="SSF50494">
    <property type="entry name" value="Trypsin-like serine proteases"/>
    <property type="match status" value="1"/>
</dbReference>
<gene>
    <name evidence="8" type="ORF">RI129_011235</name>
</gene>
<dbReference type="Pfam" id="PF00089">
    <property type="entry name" value="Trypsin"/>
    <property type="match status" value="1"/>
</dbReference>
<dbReference type="InterPro" id="IPR043504">
    <property type="entry name" value="Peptidase_S1_PA_chymotrypsin"/>
</dbReference>
<evidence type="ECO:0000256" key="3">
    <source>
        <dbReference type="ARBA" id="ARBA00022801"/>
    </source>
</evidence>
<dbReference type="InterPro" id="IPR001314">
    <property type="entry name" value="Peptidase_S1A"/>
</dbReference>
<evidence type="ECO:0000256" key="4">
    <source>
        <dbReference type="ARBA" id="ARBA00022825"/>
    </source>
</evidence>
<reference evidence="8 9" key="1">
    <citation type="journal article" date="2024" name="Insects">
        <title>An Improved Chromosome-Level Genome Assembly of the Firefly Pyrocoelia pectoralis.</title>
        <authorList>
            <person name="Fu X."/>
            <person name="Meyer-Rochow V.B."/>
            <person name="Ballantyne L."/>
            <person name="Zhu X."/>
        </authorList>
    </citation>
    <scope>NUCLEOTIDE SEQUENCE [LARGE SCALE GENOMIC DNA]</scope>
    <source>
        <strain evidence="8">XCY_ONT2</strain>
    </source>
</reference>
<comment type="similarity">
    <text evidence="6">Belongs to the peptidase S1 family. CLIP subfamily.</text>
</comment>
<feature type="domain" description="Peptidase S1" evidence="7">
    <location>
        <begin position="1"/>
        <end position="146"/>
    </location>
</feature>
<evidence type="ECO:0000256" key="5">
    <source>
        <dbReference type="ARBA" id="ARBA00023157"/>
    </source>
</evidence>
<evidence type="ECO:0000259" key="7">
    <source>
        <dbReference type="PROSITE" id="PS50240"/>
    </source>
</evidence>
<dbReference type="PROSITE" id="PS00135">
    <property type="entry name" value="TRYPSIN_SER"/>
    <property type="match status" value="1"/>
</dbReference>
<dbReference type="PANTHER" id="PTHR24256">
    <property type="entry name" value="TRYPTASE-RELATED"/>
    <property type="match status" value="1"/>
</dbReference>